<evidence type="ECO:0000313" key="7">
    <source>
        <dbReference type="Proteomes" id="UP000295680"/>
    </source>
</evidence>
<keyword evidence="4" id="KW-0560">Oxidoreductase</keyword>
<gene>
    <name evidence="6" type="ORF">EV192_108106</name>
</gene>
<feature type="domain" description="4Fe-4S ferredoxin-type" evidence="5">
    <location>
        <begin position="290"/>
        <end position="318"/>
    </location>
</feature>
<dbReference type="Proteomes" id="UP000295680">
    <property type="component" value="Unassembled WGS sequence"/>
</dbReference>
<dbReference type="RefSeq" id="WP_132122611.1">
    <property type="nucleotide sequence ID" value="NZ_SLWS01000008.1"/>
</dbReference>
<evidence type="ECO:0000256" key="1">
    <source>
        <dbReference type="ARBA" id="ARBA00010790"/>
    </source>
</evidence>
<keyword evidence="2" id="KW-0285">Flavoprotein</keyword>
<dbReference type="InterPro" id="IPR017896">
    <property type="entry name" value="4Fe4S_Fe-S-bd"/>
</dbReference>
<reference evidence="6 7" key="1">
    <citation type="submission" date="2019-03" db="EMBL/GenBank/DDBJ databases">
        <title>Genomic Encyclopedia of Type Strains, Phase IV (KMG-IV): sequencing the most valuable type-strain genomes for metagenomic binning, comparative biology and taxonomic classification.</title>
        <authorList>
            <person name="Goeker M."/>
        </authorList>
    </citation>
    <scope>NUCLEOTIDE SEQUENCE [LARGE SCALE GENOMIC DNA]</scope>
    <source>
        <strain evidence="6 7">DSM 45934</strain>
    </source>
</reference>
<organism evidence="6 7">
    <name type="scientific">Actinocrispum wychmicini</name>
    <dbReference type="NCBI Taxonomy" id="1213861"/>
    <lineage>
        <taxon>Bacteria</taxon>
        <taxon>Bacillati</taxon>
        <taxon>Actinomycetota</taxon>
        <taxon>Actinomycetes</taxon>
        <taxon>Pseudonocardiales</taxon>
        <taxon>Pseudonocardiaceae</taxon>
        <taxon>Actinocrispum</taxon>
    </lineage>
</organism>
<dbReference type="EMBL" id="SLWS01000008">
    <property type="protein sequence ID" value="TCO54818.1"/>
    <property type="molecule type" value="Genomic_DNA"/>
</dbReference>
<name>A0A4R2JDF2_9PSEU</name>
<evidence type="ECO:0000313" key="6">
    <source>
        <dbReference type="EMBL" id="TCO54818.1"/>
    </source>
</evidence>
<dbReference type="OrthoDB" id="9798604at2"/>
<dbReference type="InterPro" id="IPR007867">
    <property type="entry name" value="GMC_OxRtase_C"/>
</dbReference>
<keyword evidence="7" id="KW-1185">Reference proteome</keyword>
<evidence type="ECO:0000256" key="3">
    <source>
        <dbReference type="ARBA" id="ARBA00022827"/>
    </source>
</evidence>
<dbReference type="GO" id="GO:0050660">
    <property type="term" value="F:flavin adenine dinucleotide binding"/>
    <property type="evidence" value="ECO:0007669"/>
    <property type="project" value="InterPro"/>
</dbReference>
<dbReference type="PANTHER" id="PTHR46056:SF12">
    <property type="entry name" value="LONG-CHAIN-ALCOHOL OXIDASE"/>
    <property type="match status" value="1"/>
</dbReference>
<dbReference type="Pfam" id="PF00732">
    <property type="entry name" value="GMC_oxred_N"/>
    <property type="match status" value="1"/>
</dbReference>
<dbReference type="SUPFAM" id="SSF51905">
    <property type="entry name" value="FAD/NAD(P)-binding domain"/>
    <property type="match status" value="1"/>
</dbReference>
<dbReference type="GO" id="GO:0016614">
    <property type="term" value="F:oxidoreductase activity, acting on CH-OH group of donors"/>
    <property type="evidence" value="ECO:0007669"/>
    <property type="project" value="InterPro"/>
</dbReference>
<dbReference type="Pfam" id="PF13450">
    <property type="entry name" value="NAD_binding_8"/>
    <property type="match status" value="1"/>
</dbReference>
<dbReference type="PROSITE" id="PS51379">
    <property type="entry name" value="4FE4S_FER_2"/>
    <property type="match status" value="1"/>
</dbReference>
<dbReference type="InterPro" id="IPR036188">
    <property type="entry name" value="FAD/NAD-bd_sf"/>
</dbReference>
<protein>
    <submittedName>
        <fullName evidence="6">Choline dehydrogenase-like flavoprotein</fullName>
    </submittedName>
</protein>
<evidence type="ECO:0000256" key="4">
    <source>
        <dbReference type="ARBA" id="ARBA00023002"/>
    </source>
</evidence>
<dbReference type="Gene3D" id="3.50.50.60">
    <property type="entry name" value="FAD/NAD(P)-binding domain"/>
    <property type="match status" value="2"/>
</dbReference>
<dbReference type="Pfam" id="PF05199">
    <property type="entry name" value="GMC_oxred_C"/>
    <property type="match status" value="1"/>
</dbReference>
<sequence>MLGAGEADVVNRACELLVPGSAAVRPDRYLASVLPALSRAEEDAVRSAIGVLAGVTDTFAMARLAGGAAFDRLRRVAIEAFYGDYAPPEHPGPTGHEVIGFAPPQAVRVRKDWRFLSEPSGTPGPWDRYSPAGPDRADVIVVGSGAGGGVIAADLAARGLDVLLLEAGGYEPAAAHTRFELEARRRLWWPPRTASTSDDQGIALMAGRCVGGSTVTDAKVAMRAPDCDIARFHARTGLRGERGPFALADLEPWYERIEQRLGVRERSDWTSSVYQVEKGFVSLGATLCPTRSHTDHNCTRCGSCPQGCPTNAGKSTLNTFLAPALAAGLRLRTRHVVQQVIVDKSGARPRVTGVAYRHNGRDGVLRAPVVVLAAGALNTPQILLRTQENTGIDTPSSRLVGRTLGLHPARIVYGRFTEPQDCHQSYPLTAHCLDHQQDFVVAATTIQDPVGFAESLVDEANRPMWGRRLVDTAAQYRHWAGLLVMATDENTAQIDLGVGDEVVVSKRFSFAEQHRLDDALAFGIAVLHAAGAHEVVWSGLSTTHMQGSAPMGDEPTRSVVDAHGRSHDVDGLYVGDGSLVPASLSVDPSLTIMALAARVAAHIAEEFAR</sequence>
<comment type="similarity">
    <text evidence="1">Belongs to the GMC oxidoreductase family.</text>
</comment>
<dbReference type="InterPro" id="IPR000172">
    <property type="entry name" value="GMC_OxRdtase_N"/>
</dbReference>
<keyword evidence="3" id="KW-0274">FAD</keyword>
<dbReference type="PANTHER" id="PTHR46056">
    <property type="entry name" value="LONG-CHAIN-ALCOHOL OXIDASE"/>
    <property type="match status" value="1"/>
</dbReference>
<evidence type="ECO:0000256" key="2">
    <source>
        <dbReference type="ARBA" id="ARBA00022630"/>
    </source>
</evidence>
<evidence type="ECO:0000259" key="5">
    <source>
        <dbReference type="PROSITE" id="PS51379"/>
    </source>
</evidence>
<comment type="caution">
    <text evidence="6">The sequence shown here is derived from an EMBL/GenBank/DDBJ whole genome shotgun (WGS) entry which is preliminary data.</text>
</comment>
<accession>A0A4R2JDF2</accession>
<dbReference type="AlphaFoldDB" id="A0A4R2JDF2"/>
<proteinExistence type="inferred from homology"/>